<dbReference type="Pfam" id="PF02565">
    <property type="entry name" value="RecO_C"/>
    <property type="match status" value="1"/>
</dbReference>
<dbReference type="SUPFAM" id="SSF50249">
    <property type="entry name" value="Nucleic acid-binding proteins"/>
    <property type="match status" value="1"/>
</dbReference>
<comment type="function">
    <text evidence="7">Involved in DNA repair and RecF pathway recombination.</text>
</comment>
<dbReference type="Pfam" id="PF11967">
    <property type="entry name" value="RecO_N"/>
    <property type="match status" value="1"/>
</dbReference>
<evidence type="ECO:0000256" key="5">
    <source>
        <dbReference type="ARBA" id="ARBA00023204"/>
    </source>
</evidence>
<dbReference type="InterPro" id="IPR003717">
    <property type="entry name" value="RecO"/>
</dbReference>
<reference evidence="9 10" key="1">
    <citation type="submission" date="2024-01" db="EMBL/GenBank/DDBJ databases">
        <authorList>
            <person name="Botero Cardona J."/>
        </authorList>
    </citation>
    <scope>NUCLEOTIDE SEQUENCE [LARGE SCALE GENOMIC DNA]</scope>
    <source>
        <strain evidence="9 10">LMG 33000</strain>
    </source>
</reference>
<dbReference type="PANTHER" id="PTHR33991">
    <property type="entry name" value="DNA REPAIR PROTEIN RECO"/>
    <property type="match status" value="1"/>
</dbReference>
<keyword evidence="3 7" id="KW-0227">DNA damage</keyword>
<sequence length="262" mass="30310">MAIMHGVVLYTRPYRDNDLLVRMLTQEAGLRTFLARGAKKNNSKLAAGVQPYTLNSFEGKLPKQQEGLGYLNSIQSSHYFRTVVEDLNISAYVALIAKLIDLSFEEGQPIEDWYDKFCQALEKLDQGLDPQIITNIFEIQLLKPLGVEPNLRADPIDGQMDGQFDYSEKYNGIIAENHYYLDDNRLHLDQKTIFYLRQFSQIKLSQINQIKISPATKRSLQKVIDYIYDQQVGLKPKEKVFIQSMDRWQSDLSRLVQERNLP</sequence>
<organism evidence="9 10">
    <name type="scientific">Eupransor demetentiae</name>
    <dbReference type="NCBI Taxonomy" id="3109584"/>
    <lineage>
        <taxon>Bacteria</taxon>
        <taxon>Bacillati</taxon>
        <taxon>Bacillota</taxon>
        <taxon>Bacilli</taxon>
        <taxon>Lactobacillales</taxon>
        <taxon>Lactobacillaceae</taxon>
        <taxon>Eupransor</taxon>
    </lineage>
</organism>
<dbReference type="EMBL" id="CAWVOH010000001">
    <property type="protein sequence ID" value="CAK8053861.1"/>
    <property type="molecule type" value="Genomic_DNA"/>
</dbReference>
<dbReference type="Gene3D" id="2.40.50.140">
    <property type="entry name" value="Nucleic acid-binding proteins"/>
    <property type="match status" value="1"/>
</dbReference>
<dbReference type="InterPro" id="IPR037278">
    <property type="entry name" value="ARFGAP/RecO"/>
</dbReference>
<dbReference type="HAMAP" id="MF_00201">
    <property type="entry name" value="RecO"/>
    <property type="match status" value="1"/>
</dbReference>
<keyword evidence="5 7" id="KW-0234">DNA repair</keyword>
<gene>
    <name evidence="7" type="primary">recO</name>
    <name evidence="9" type="ORF">R54876_GBNLAHCA_00420</name>
</gene>
<dbReference type="NCBIfam" id="TIGR00613">
    <property type="entry name" value="reco"/>
    <property type="match status" value="1"/>
</dbReference>
<evidence type="ECO:0000256" key="7">
    <source>
        <dbReference type="HAMAP-Rule" id="MF_00201"/>
    </source>
</evidence>
<proteinExistence type="inferred from homology"/>
<dbReference type="SUPFAM" id="SSF57863">
    <property type="entry name" value="ArfGap/RecO-like zinc finger"/>
    <property type="match status" value="1"/>
</dbReference>
<evidence type="ECO:0000259" key="8">
    <source>
        <dbReference type="Pfam" id="PF11967"/>
    </source>
</evidence>
<dbReference type="Gene3D" id="1.20.1440.120">
    <property type="entry name" value="Recombination protein O, C-terminal domain"/>
    <property type="match status" value="1"/>
</dbReference>
<dbReference type="Proteomes" id="UP001314241">
    <property type="component" value="Unassembled WGS sequence"/>
</dbReference>
<evidence type="ECO:0000313" key="10">
    <source>
        <dbReference type="Proteomes" id="UP001314241"/>
    </source>
</evidence>
<dbReference type="InterPro" id="IPR012340">
    <property type="entry name" value="NA-bd_OB-fold"/>
</dbReference>
<comment type="similarity">
    <text evidence="1 7">Belongs to the RecO family.</text>
</comment>
<dbReference type="InterPro" id="IPR042242">
    <property type="entry name" value="RecO_C"/>
</dbReference>
<comment type="caution">
    <text evidence="9">The sequence shown here is derived from an EMBL/GenBank/DDBJ whole genome shotgun (WGS) entry which is preliminary data.</text>
</comment>
<evidence type="ECO:0000313" key="9">
    <source>
        <dbReference type="EMBL" id="CAK8053861.1"/>
    </source>
</evidence>
<evidence type="ECO:0000256" key="6">
    <source>
        <dbReference type="ARBA" id="ARBA00033409"/>
    </source>
</evidence>
<evidence type="ECO:0000256" key="4">
    <source>
        <dbReference type="ARBA" id="ARBA00023172"/>
    </source>
</evidence>
<accession>A0ABP0EP30</accession>
<evidence type="ECO:0000256" key="3">
    <source>
        <dbReference type="ARBA" id="ARBA00022763"/>
    </source>
</evidence>
<dbReference type="PANTHER" id="PTHR33991:SF1">
    <property type="entry name" value="DNA REPAIR PROTEIN RECO"/>
    <property type="match status" value="1"/>
</dbReference>
<keyword evidence="10" id="KW-1185">Reference proteome</keyword>
<name>A0ABP0EP30_9LACO</name>
<evidence type="ECO:0000256" key="2">
    <source>
        <dbReference type="ARBA" id="ARBA00021310"/>
    </source>
</evidence>
<keyword evidence="4 7" id="KW-0233">DNA recombination</keyword>
<dbReference type="RefSeq" id="WP_349641408.1">
    <property type="nucleotide sequence ID" value="NZ_CAWVOH010000001.1"/>
</dbReference>
<evidence type="ECO:0000256" key="1">
    <source>
        <dbReference type="ARBA" id="ARBA00007452"/>
    </source>
</evidence>
<dbReference type="InterPro" id="IPR022572">
    <property type="entry name" value="DNA_rep/recomb_RecO_N"/>
</dbReference>
<protein>
    <recommendedName>
        <fullName evidence="2 7">DNA repair protein RecO</fullName>
    </recommendedName>
    <alternativeName>
        <fullName evidence="6 7">Recombination protein O</fullName>
    </alternativeName>
</protein>
<feature type="domain" description="DNA replication/recombination mediator RecO N-terminal" evidence="8">
    <location>
        <begin position="5"/>
        <end position="79"/>
    </location>
</feature>